<reference evidence="2 3" key="1">
    <citation type="submission" date="2024-05" db="EMBL/GenBank/DDBJ databases">
        <authorList>
            <person name="Wallberg A."/>
        </authorList>
    </citation>
    <scope>NUCLEOTIDE SEQUENCE [LARGE SCALE GENOMIC DNA]</scope>
</reference>
<dbReference type="Pfam" id="PF04736">
    <property type="entry name" value="Eclosion"/>
    <property type="match status" value="1"/>
</dbReference>
<name>A0AAV2QN94_MEGNR</name>
<dbReference type="Proteomes" id="UP001497623">
    <property type="component" value="Unassembled WGS sequence"/>
</dbReference>
<protein>
    <recommendedName>
        <fullName evidence="4">Eclosion hormone</fullName>
    </recommendedName>
</protein>
<keyword evidence="1" id="KW-1133">Transmembrane helix</keyword>
<evidence type="ECO:0000256" key="1">
    <source>
        <dbReference type="SAM" id="Phobius"/>
    </source>
</evidence>
<comment type="caution">
    <text evidence="2">The sequence shown here is derived from an EMBL/GenBank/DDBJ whole genome shotgun (WGS) entry which is preliminary data.</text>
</comment>
<keyword evidence="1" id="KW-0812">Transmembrane</keyword>
<evidence type="ECO:0000313" key="3">
    <source>
        <dbReference type="Proteomes" id="UP001497623"/>
    </source>
</evidence>
<gene>
    <name evidence="2" type="ORF">MNOR_LOCUS13495</name>
</gene>
<dbReference type="GO" id="GO:0018990">
    <property type="term" value="P:ecdysis, chitin-based cuticle"/>
    <property type="evidence" value="ECO:0007669"/>
    <property type="project" value="InterPro"/>
</dbReference>
<keyword evidence="3" id="KW-1185">Reference proteome</keyword>
<dbReference type="AlphaFoldDB" id="A0AAV2QN94"/>
<feature type="non-terminal residue" evidence="2">
    <location>
        <position position="1"/>
    </location>
</feature>
<accession>A0AAV2QN94</accession>
<proteinExistence type="predicted"/>
<dbReference type="InterPro" id="IPR006825">
    <property type="entry name" value="Eclosion"/>
</dbReference>
<dbReference type="GO" id="GO:0007218">
    <property type="term" value="P:neuropeptide signaling pathway"/>
    <property type="evidence" value="ECO:0007669"/>
    <property type="project" value="InterPro"/>
</dbReference>
<keyword evidence="1" id="KW-0472">Membrane</keyword>
<evidence type="ECO:0000313" key="2">
    <source>
        <dbReference type="EMBL" id="CAL4088219.1"/>
    </source>
</evidence>
<dbReference type="EMBL" id="CAXKWB010007744">
    <property type="protein sequence ID" value="CAL4088219.1"/>
    <property type="molecule type" value="Genomic_DNA"/>
</dbReference>
<sequence>PLTQTAYQTSTSTATPPPHPMAFKVCSLVLLVVSLVFLASLPCNASYTGMCIRNCGQCKEMYGDYFNAQSCAESCIMSQGNSVPDCNNPSTFKNFLKRFKPSGGVNAYLHL</sequence>
<feature type="transmembrane region" description="Helical" evidence="1">
    <location>
        <begin position="21"/>
        <end position="43"/>
    </location>
</feature>
<organism evidence="2 3">
    <name type="scientific">Meganyctiphanes norvegica</name>
    <name type="common">Northern krill</name>
    <name type="synonym">Thysanopoda norvegica</name>
    <dbReference type="NCBI Taxonomy" id="48144"/>
    <lineage>
        <taxon>Eukaryota</taxon>
        <taxon>Metazoa</taxon>
        <taxon>Ecdysozoa</taxon>
        <taxon>Arthropoda</taxon>
        <taxon>Crustacea</taxon>
        <taxon>Multicrustacea</taxon>
        <taxon>Malacostraca</taxon>
        <taxon>Eumalacostraca</taxon>
        <taxon>Eucarida</taxon>
        <taxon>Euphausiacea</taxon>
        <taxon>Euphausiidae</taxon>
        <taxon>Meganyctiphanes</taxon>
    </lineage>
</organism>
<feature type="non-terminal residue" evidence="2">
    <location>
        <position position="111"/>
    </location>
</feature>
<evidence type="ECO:0008006" key="4">
    <source>
        <dbReference type="Google" id="ProtNLM"/>
    </source>
</evidence>
<dbReference type="GO" id="GO:0008255">
    <property type="term" value="F:ecdysis-triggering hormone activity"/>
    <property type="evidence" value="ECO:0007669"/>
    <property type="project" value="InterPro"/>
</dbReference>